<organism evidence="1 2">
    <name type="scientific">Verticillium dahliae</name>
    <name type="common">Verticillium wilt</name>
    <dbReference type="NCBI Taxonomy" id="27337"/>
    <lineage>
        <taxon>Eukaryota</taxon>
        <taxon>Fungi</taxon>
        <taxon>Dikarya</taxon>
        <taxon>Ascomycota</taxon>
        <taxon>Pezizomycotina</taxon>
        <taxon>Sordariomycetes</taxon>
        <taxon>Hypocreomycetidae</taxon>
        <taxon>Glomerellales</taxon>
        <taxon>Plectosphaerellaceae</taxon>
        <taxon>Verticillium</taxon>
    </lineage>
</organism>
<evidence type="ECO:0000313" key="2">
    <source>
        <dbReference type="Proteomes" id="UP000236305"/>
    </source>
</evidence>
<protein>
    <submittedName>
        <fullName evidence="1">Uncharacterized protein</fullName>
    </submittedName>
</protein>
<name>A0AA44WK72_VERDA</name>
<evidence type="ECO:0000313" key="1">
    <source>
        <dbReference type="EMBL" id="PNH32383.1"/>
    </source>
</evidence>
<proteinExistence type="predicted"/>
<dbReference type="AlphaFoldDB" id="A0AA44WK72"/>
<accession>A0AA44WK72</accession>
<sequence>MQPCSVPGARDVVARLFRGLVWWTAAVGSQVPLWDRTVGSQAPLWDPRGAPAPAPAPAPALALALALALAPVHTDVGTPR</sequence>
<dbReference type="Proteomes" id="UP000236305">
    <property type="component" value="Unassembled WGS sequence"/>
</dbReference>
<reference evidence="1 2" key="1">
    <citation type="submission" date="2017-12" db="EMBL/GenBank/DDBJ databases">
        <title>Comparative genomics yields insights into virulence evolution of Verticillium dahliae.</title>
        <authorList>
            <person name="Fan R."/>
            <person name="Armitage A.D."/>
            <person name="Cascant-Lopez E."/>
            <person name="Sobczyk M."/>
            <person name="Cockerton H.M."/>
            <person name="Harrison R.J."/>
        </authorList>
    </citation>
    <scope>NUCLEOTIDE SEQUENCE [LARGE SCALE GENOMIC DNA]</scope>
    <source>
        <strain evidence="1 2">12008</strain>
    </source>
</reference>
<dbReference type="EMBL" id="MPSH01000012">
    <property type="protein sequence ID" value="PNH32383.1"/>
    <property type="molecule type" value="Genomic_DNA"/>
</dbReference>
<gene>
    <name evidence="1" type="ORF">BJF96_g4199</name>
</gene>
<comment type="caution">
    <text evidence="1">The sequence shown here is derived from an EMBL/GenBank/DDBJ whole genome shotgun (WGS) entry which is preliminary data.</text>
</comment>